<keyword evidence="7 17" id="KW-1133">Transmembrane helix</keyword>
<dbReference type="GO" id="GO:0032153">
    <property type="term" value="C:cell division site"/>
    <property type="evidence" value="ECO:0007669"/>
    <property type="project" value="TreeGrafter"/>
</dbReference>
<feature type="transmembrane region" description="Helical" evidence="17">
    <location>
        <begin position="56"/>
        <end position="78"/>
    </location>
</feature>
<evidence type="ECO:0000256" key="2">
    <source>
        <dbReference type="ARBA" id="ARBA00022676"/>
    </source>
</evidence>
<evidence type="ECO:0000313" key="19">
    <source>
        <dbReference type="Proteomes" id="UP000265489"/>
    </source>
</evidence>
<reference evidence="18 19" key="1">
    <citation type="submission" date="2018-08" db="EMBL/GenBank/DDBJ databases">
        <title>A genome reference for cultivated species of the human gut microbiota.</title>
        <authorList>
            <person name="Zou Y."/>
            <person name="Xue W."/>
            <person name="Luo G."/>
        </authorList>
    </citation>
    <scope>NUCLEOTIDE SEQUENCE [LARGE SCALE GENOMIC DNA]</scope>
    <source>
        <strain evidence="18 19">AF15-20</strain>
    </source>
</reference>
<sequence length="402" mass="45051">MSKQKRRSKLSFFALDPKCDKYINWAVALLLLAGTFTIISTNVGKTTSAPNIVPKVLMKQCMFVLCGYIAMWFMNRWFRFKWYSKLENGIIIALLIMLILPLFSAEIGGSHAWILIGGISLQPSEFAKPLIMIICATCLYRAKTKTVMLKEKGHLFIKAWAAFIVIFFIVAMQKDMGTLVIICFIFLSCIMIPRYVVLQRMQRLLKLFVYGAIAAAIVLFGITNIGTEIIKHTSLAHIAVRVENFKDPYTDVYGDGYQPANSLYGIASSDIRGKGIGNSTRKYGYLTQADNDYILAVLLEETGVFGLFGLVILYGMIEIRLFYYAFKTSEDMYKVILGGTGVYLFMHFFLNAGGVACLIPFTGVPLLFISSGGTSLMSIMLTMGLAQNCICSIRRKEMDRLL</sequence>
<keyword evidence="4 17" id="KW-0812">Transmembrane</keyword>
<feature type="transmembrane region" description="Helical" evidence="17">
    <location>
        <begin position="335"/>
        <end position="361"/>
    </location>
</feature>
<evidence type="ECO:0000256" key="14">
    <source>
        <dbReference type="ARBA" id="ARBA00044770"/>
    </source>
</evidence>
<dbReference type="PANTHER" id="PTHR30474:SF2">
    <property type="entry name" value="PEPTIDOGLYCAN GLYCOSYLTRANSFERASE FTSW-RELATED"/>
    <property type="match status" value="1"/>
</dbReference>
<comment type="similarity">
    <text evidence="11">Belongs to the SEDS family. FtsW subfamily.</text>
</comment>
<dbReference type="GO" id="GO:0008360">
    <property type="term" value="P:regulation of cell shape"/>
    <property type="evidence" value="ECO:0007669"/>
    <property type="project" value="UniProtKB-KW"/>
</dbReference>
<dbReference type="GO" id="GO:0005886">
    <property type="term" value="C:plasma membrane"/>
    <property type="evidence" value="ECO:0007669"/>
    <property type="project" value="TreeGrafter"/>
</dbReference>
<dbReference type="GO" id="GO:0051301">
    <property type="term" value="P:cell division"/>
    <property type="evidence" value="ECO:0007669"/>
    <property type="project" value="InterPro"/>
</dbReference>
<comment type="subcellular location">
    <subcellularLocation>
        <location evidence="1">Membrane</location>
        <topology evidence="1">Multi-pass membrane protein</topology>
    </subcellularLocation>
</comment>
<comment type="caution">
    <text evidence="18">The sequence shown here is derived from an EMBL/GenBank/DDBJ whole genome shotgun (WGS) entry which is preliminary data.</text>
</comment>
<feature type="transmembrane region" description="Helical" evidence="17">
    <location>
        <begin position="90"/>
        <end position="114"/>
    </location>
</feature>
<dbReference type="EMBL" id="QRYQ01000002">
    <property type="protein sequence ID" value="RGU93762.1"/>
    <property type="molecule type" value="Genomic_DNA"/>
</dbReference>
<evidence type="ECO:0000256" key="9">
    <source>
        <dbReference type="ARBA" id="ARBA00032370"/>
    </source>
</evidence>
<dbReference type="EC" id="2.4.99.28" evidence="14"/>
<dbReference type="Proteomes" id="UP000265489">
    <property type="component" value="Unassembled WGS sequence"/>
</dbReference>
<keyword evidence="3" id="KW-0808">Transferase</keyword>
<feature type="transmembrane region" description="Helical" evidence="17">
    <location>
        <begin position="303"/>
        <end position="323"/>
    </location>
</feature>
<dbReference type="InterPro" id="IPR001182">
    <property type="entry name" value="FtsW/RodA"/>
</dbReference>
<evidence type="ECO:0000256" key="6">
    <source>
        <dbReference type="ARBA" id="ARBA00022984"/>
    </source>
</evidence>
<keyword evidence="2" id="KW-0328">Glycosyltransferase</keyword>
<dbReference type="Pfam" id="PF01098">
    <property type="entry name" value="FTSW_RODA_SPOVE"/>
    <property type="match status" value="1"/>
</dbReference>
<keyword evidence="6" id="KW-0573">Peptidoglycan synthesis</keyword>
<protein>
    <recommendedName>
        <fullName evidence="12">Probable peptidoglycan glycosyltransferase FtsW</fullName>
        <ecNumber evidence="14">2.4.99.28</ecNumber>
    </recommendedName>
    <alternativeName>
        <fullName evidence="13">Cell division protein FtsW</fullName>
    </alternativeName>
    <alternativeName>
        <fullName evidence="10">Cell wall polymerase</fullName>
    </alternativeName>
    <alternativeName>
        <fullName evidence="9">Peptidoglycan polymerase</fullName>
    </alternativeName>
</protein>
<feature type="transmembrane region" description="Helical" evidence="17">
    <location>
        <begin position="155"/>
        <end position="172"/>
    </location>
</feature>
<comment type="catalytic activity">
    <reaction evidence="15">
        <text>[GlcNAc-(1-&gt;4)-Mur2Ac(oyl-L-Ala-gamma-D-Glu-L-Lys-D-Ala-D-Ala)](n)-di-trans,octa-cis-undecaprenyl diphosphate + beta-D-GlcNAc-(1-&gt;4)-Mur2Ac(oyl-L-Ala-gamma-D-Glu-L-Lys-D-Ala-D-Ala)-di-trans,octa-cis-undecaprenyl diphosphate = [GlcNAc-(1-&gt;4)-Mur2Ac(oyl-L-Ala-gamma-D-Glu-L-Lys-D-Ala-D-Ala)](n+1)-di-trans,octa-cis-undecaprenyl diphosphate + di-trans,octa-cis-undecaprenyl diphosphate + H(+)</text>
        <dbReference type="Rhea" id="RHEA:23708"/>
        <dbReference type="Rhea" id="RHEA-COMP:9602"/>
        <dbReference type="Rhea" id="RHEA-COMP:9603"/>
        <dbReference type="ChEBI" id="CHEBI:15378"/>
        <dbReference type="ChEBI" id="CHEBI:58405"/>
        <dbReference type="ChEBI" id="CHEBI:60033"/>
        <dbReference type="ChEBI" id="CHEBI:78435"/>
        <dbReference type="EC" id="2.4.99.28"/>
    </reaction>
</comment>
<dbReference type="AlphaFoldDB" id="A0A395WBR5"/>
<evidence type="ECO:0000256" key="1">
    <source>
        <dbReference type="ARBA" id="ARBA00004141"/>
    </source>
</evidence>
<keyword evidence="5" id="KW-0133">Cell shape</keyword>
<evidence type="ECO:0000256" key="7">
    <source>
        <dbReference type="ARBA" id="ARBA00022989"/>
    </source>
</evidence>
<proteinExistence type="inferred from homology"/>
<evidence type="ECO:0000256" key="5">
    <source>
        <dbReference type="ARBA" id="ARBA00022960"/>
    </source>
</evidence>
<evidence type="ECO:0000256" key="3">
    <source>
        <dbReference type="ARBA" id="ARBA00022679"/>
    </source>
</evidence>
<gene>
    <name evidence="18" type="ORF">DWW32_01760</name>
</gene>
<evidence type="ECO:0000256" key="11">
    <source>
        <dbReference type="ARBA" id="ARBA00038053"/>
    </source>
</evidence>
<dbReference type="GO" id="GO:0009252">
    <property type="term" value="P:peptidoglycan biosynthetic process"/>
    <property type="evidence" value="ECO:0007669"/>
    <property type="project" value="UniProtKB-KW"/>
</dbReference>
<feature type="transmembrane region" description="Helical" evidence="17">
    <location>
        <begin position="367"/>
        <end position="386"/>
    </location>
</feature>
<name>A0A395WBR5_9FIRM</name>
<evidence type="ECO:0000256" key="16">
    <source>
        <dbReference type="ARBA" id="ARBA00049966"/>
    </source>
</evidence>
<feature type="transmembrane region" description="Helical" evidence="17">
    <location>
        <begin position="178"/>
        <end position="197"/>
    </location>
</feature>
<evidence type="ECO:0000256" key="17">
    <source>
        <dbReference type="SAM" id="Phobius"/>
    </source>
</evidence>
<evidence type="ECO:0000256" key="13">
    <source>
        <dbReference type="ARBA" id="ARBA00041418"/>
    </source>
</evidence>
<evidence type="ECO:0000256" key="4">
    <source>
        <dbReference type="ARBA" id="ARBA00022692"/>
    </source>
</evidence>
<dbReference type="GO" id="GO:0015648">
    <property type="term" value="F:lipid-linked peptidoglycan transporter activity"/>
    <property type="evidence" value="ECO:0007669"/>
    <property type="project" value="TreeGrafter"/>
</dbReference>
<comment type="function">
    <text evidence="16">Peptidoglycan polymerase that is essential for cell division.</text>
</comment>
<dbReference type="PANTHER" id="PTHR30474">
    <property type="entry name" value="CELL CYCLE PROTEIN"/>
    <property type="match status" value="1"/>
</dbReference>
<dbReference type="GO" id="GO:0008955">
    <property type="term" value="F:peptidoglycan glycosyltransferase activity"/>
    <property type="evidence" value="ECO:0007669"/>
    <property type="project" value="UniProtKB-EC"/>
</dbReference>
<dbReference type="GeneID" id="66578565"/>
<evidence type="ECO:0000256" key="10">
    <source>
        <dbReference type="ARBA" id="ARBA00033270"/>
    </source>
</evidence>
<organism evidence="18 19">
    <name type="scientific">Holdemanella biformis</name>
    <dbReference type="NCBI Taxonomy" id="1735"/>
    <lineage>
        <taxon>Bacteria</taxon>
        <taxon>Bacillati</taxon>
        <taxon>Bacillota</taxon>
        <taxon>Erysipelotrichia</taxon>
        <taxon>Erysipelotrichales</taxon>
        <taxon>Erysipelotrichaceae</taxon>
        <taxon>Holdemanella</taxon>
    </lineage>
</organism>
<evidence type="ECO:0000313" key="18">
    <source>
        <dbReference type="EMBL" id="RGU93762.1"/>
    </source>
</evidence>
<feature type="transmembrane region" description="Helical" evidence="17">
    <location>
        <begin position="21"/>
        <end position="44"/>
    </location>
</feature>
<keyword evidence="8 17" id="KW-0472">Membrane</keyword>
<evidence type="ECO:0000256" key="8">
    <source>
        <dbReference type="ARBA" id="ARBA00023136"/>
    </source>
</evidence>
<accession>A0A395WBR5</accession>
<evidence type="ECO:0000256" key="15">
    <source>
        <dbReference type="ARBA" id="ARBA00049902"/>
    </source>
</evidence>
<feature type="transmembrane region" description="Helical" evidence="17">
    <location>
        <begin position="204"/>
        <end position="225"/>
    </location>
</feature>
<evidence type="ECO:0000256" key="12">
    <source>
        <dbReference type="ARBA" id="ARBA00041185"/>
    </source>
</evidence>
<dbReference type="RefSeq" id="WP_118324541.1">
    <property type="nucleotide sequence ID" value="NZ_CATXNH010000007.1"/>
</dbReference>